<keyword evidence="1" id="KW-0378">Hydrolase</keyword>
<feature type="short sequence motif" description="DGA/G" evidence="1">
    <location>
        <begin position="216"/>
        <end position="218"/>
    </location>
</feature>
<feature type="domain" description="PNPLA" evidence="3">
    <location>
        <begin position="37"/>
        <end position="229"/>
    </location>
</feature>
<dbReference type="Proteomes" id="UP000753376">
    <property type="component" value="Unassembled WGS sequence"/>
</dbReference>
<feature type="active site" description="Proton acceptor" evidence="1">
    <location>
        <position position="216"/>
    </location>
</feature>
<dbReference type="Pfam" id="PF07244">
    <property type="entry name" value="POTRA"/>
    <property type="match status" value="1"/>
</dbReference>
<name>A0ABS6A348_9GAMM</name>
<keyword evidence="5" id="KW-1185">Reference proteome</keyword>
<feature type="short sequence motif" description="GXGXXG" evidence="1">
    <location>
        <begin position="41"/>
        <end position="46"/>
    </location>
</feature>
<feature type="signal peptide" evidence="2">
    <location>
        <begin position="1"/>
        <end position="23"/>
    </location>
</feature>
<feature type="chain" id="PRO_5047408940" evidence="2">
    <location>
        <begin position="24"/>
        <end position="740"/>
    </location>
</feature>
<dbReference type="PANTHER" id="PTHR14226:SF29">
    <property type="entry name" value="NEUROPATHY TARGET ESTERASE SWS"/>
    <property type="match status" value="1"/>
</dbReference>
<accession>A0ABS6A348</accession>
<dbReference type="Pfam" id="PF01734">
    <property type="entry name" value="Patatin"/>
    <property type="match status" value="1"/>
</dbReference>
<dbReference type="InterPro" id="IPR002641">
    <property type="entry name" value="PNPLA_dom"/>
</dbReference>
<dbReference type="EMBL" id="JAHKPV010000001">
    <property type="protein sequence ID" value="MBU2872496.1"/>
    <property type="molecule type" value="Genomic_DNA"/>
</dbReference>
<dbReference type="InterPro" id="IPR010827">
    <property type="entry name" value="BamA/TamA_POTRA"/>
</dbReference>
<dbReference type="InterPro" id="IPR050301">
    <property type="entry name" value="NTE"/>
</dbReference>
<evidence type="ECO:0000313" key="5">
    <source>
        <dbReference type="Proteomes" id="UP000753376"/>
    </source>
</evidence>
<protein>
    <submittedName>
        <fullName evidence="4">Patatin-like phospholipase family protein</fullName>
    </submittedName>
</protein>
<proteinExistence type="predicted"/>
<dbReference type="CDD" id="cd07205">
    <property type="entry name" value="Pat_PNPLA6_PNPLA7_NTE1_like"/>
    <property type="match status" value="1"/>
</dbReference>
<keyword evidence="1" id="KW-0442">Lipid degradation</keyword>
<sequence>MKWLSLVLLTYLILAAPETLATAASDTSGDDRPRVGLVLSGGGAKGMAHVGVLRVLEEMNIPVDLVVGTSAGSAVGALYASGMSVAEIEQRFIDLDWLSSFRDDPGRAYKPVRRKQVEWRFPVTPGLGVSLDGLHLGAGIIAGQNLGFILNGLTHNVALVEDFDRLPIPFRAVATDLETGDIVVLSKGNLATAVRASMSIPGVYAPVNLEGRLLVDGGIANNLPVSVAREMGADIIIAVDITDALVSSDELQEAFSVFRQLTTIMTRRNTDQQLDLLGEKDVLIRPDLKDYGSADFYDAPALFELGAAGAREHAVELRPLTVPSEVWQAYRSRLASANLGAEGVVASIDVEYGRRLSGAFLRERIRQETGEPLNVEVLEADLKRIYGLGYYETVSYTQSPSADGTQLVIKAQEKSWGPNYLSFGLNYEDNFDGDTRFNLTSSLRVTELNALGGEWQTGLQLGTEPRIRTQWYQPLDYGYERFMVAGAEYSRDTISVYDPEGARVAELDVTFRHFDLGLGMELGGNAETRLTYTRGYATVDKQVGVAVAPREAVHQGGVSLQLVHDSLDDAFFPRSGAFAGVRGRAEREDLGSDRHFDAVTAMALGTGSWRKFTLTGLLYAHTVTRGDPGIENRIRLGGFRRLSAYAPGQITGDSAGMASVYARQVFGGPITPWFAGMGLEAGNAWESLSDAGWHSSVKSWSAFAGVDTFLGPVQLATAYNNEDKWTAYLNIGFSFTQLFY</sequence>
<organism evidence="4 5">
    <name type="scientific">Marinobacter salexigens</name>
    <dbReference type="NCBI Taxonomy" id="1925763"/>
    <lineage>
        <taxon>Bacteria</taxon>
        <taxon>Pseudomonadati</taxon>
        <taxon>Pseudomonadota</taxon>
        <taxon>Gammaproteobacteria</taxon>
        <taxon>Pseudomonadales</taxon>
        <taxon>Marinobacteraceae</taxon>
        <taxon>Marinobacter</taxon>
    </lineage>
</organism>
<gene>
    <name evidence="4" type="ORF">KO508_00625</name>
</gene>
<feature type="short sequence motif" description="GXSXG" evidence="1">
    <location>
        <begin position="68"/>
        <end position="72"/>
    </location>
</feature>
<reference evidence="4 5" key="1">
    <citation type="submission" date="2021-05" db="EMBL/GenBank/DDBJ databases">
        <title>Draft genomes of bacteria isolated from model marine particles.</title>
        <authorList>
            <person name="Datta M.S."/>
            <person name="Schwartzman J.A."/>
            <person name="Enke T.N."/>
            <person name="Saavedra J."/>
            <person name="Cermak N."/>
            <person name="Cordero O.X."/>
        </authorList>
    </citation>
    <scope>NUCLEOTIDE SEQUENCE [LARGE SCALE GENOMIC DNA]</scope>
    <source>
        <strain evidence="4 5">D2M19</strain>
    </source>
</reference>
<feature type="active site" description="Nucleophile" evidence="1">
    <location>
        <position position="70"/>
    </location>
</feature>
<evidence type="ECO:0000256" key="1">
    <source>
        <dbReference type="PROSITE-ProRule" id="PRU01161"/>
    </source>
</evidence>
<dbReference type="PROSITE" id="PS51635">
    <property type="entry name" value="PNPLA"/>
    <property type="match status" value="1"/>
</dbReference>
<evidence type="ECO:0000259" key="3">
    <source>
        <dbReference type="PROSITE" id="PS51635"/>
    </source>
</evidence>
<evidence type="ECO:0000256" key="2">
    <source>
        <dbReference type="SAM" id="SignalP"/>
    </source>
</evidence>
<keyword evidence="1" id="KW-0443">Lipid metabolism</keyword>
<dbReference type="PANTHER" id="PTHR14226">
    <property type="entry name" value="NEUROPATHY TARGET ESTERASE/SWISS CHEESE D.MELANOGASTER"/>
    <property type="match status" value="1"/>
</dbReference>
<comment type="caution">
    <text evidence="4">The sequence shown here is derived from an EMBL/GenBank/DDBJ whole genome shotgun (WGS) entry which is preliminary data.</text>
</comment>
<evidence type="ECO:0000313" key="4">
    <source>
        <dbReference type="EMBL" id="MBU2872496.1"/>
    </source>
</evidence>
<keyword evidence="2" id="KW-0732">Signal</keyword>